<protein>
    <submittedName>
        <fullName evidence="1">Uncharacterized protein</fullName>
    </submittedName>
</protein>
<accession>A0A1R3H2Z0</accession>
<dbReference type="Proteomes" id="UP000187203">
    <property type="component" value="Unassembled WGS sequence"/>
</dbReference>
<evidence type="ECO:0000313" key="2">
    <source>
        <dbReference type="Proteomes" id="UP000187203"/>
    </source>
</evidence>
<comment type="caution">
    <text evidence="1">The sequence shown here is derived from an EMBL/GenBank/DDBJ whole genome shotgun (WGS) entry which is preliminary data.</text>
</comment>
<evidence type="ECO:0000313" key="1">
    <source>
        <dbReference type="EMBL" id="OMO64738.1"/>
    </source>
</evidence>
<sequence length="41" mass="4516">MAGPSKHNVAPEASEFGQGFRHFVRSLLCSLSHDTKPNFSQ</sequence>
<keyword evidence="2" id="KW-1185">Reference proteome</keyword>
<dbReference type="AlphaFoldDB" id="A0A1R3H2Z0"/>
<gene>
    <name evidence="1" type="ORF">COLO4_31883</name>
</gene>
<proteinExistence type="predicted"/>
<name>A0A1R3H2Z0_9ROSI</name>
<organism evidence="1 2">
    <name type="scientific">Corchorus olitorius</name>
    <dbReference type="NCBI Taxonomy" id="93759"/>
    <lineage>
        <taxon>Eukaryota</taxon>
        <taxon>Viridiplantae</taxon>
        <taxon>Streptophyta</taxon>
        <taxon>Embryophyta</taxon>
        <taxon>Tracheophyta</taxon>
        <taxon>Spermatophyta</taxon>
        <taxon>Magnoliopsida</taxon>
        <taxon>eudicotyledons</taxon>
        <taxon>Gunneridae</taxon>
        <taxon>Pentapetalae</taxon>
        <taxon>rosids</taxon>
        <taxon>malvids</taxon>
        <taxon>Malvales</taxon>
        <taxon>Malvaceae</taxon>
        <taxon>Grewioideae</taxon>
        <taxon>Apeibeae</taxon>
        <taxon>Corchorus</taxon>
    </lineage>
</organism>
<reference evidence="2" key="1">
    <citation type="submission" date="2013-09" db="EMBL/GenBank/DDBJ databases">
        <title>Corchorus olitorius genome sequencing.</title>
        <authorList>
            <person name="Alam M."/>
            <person name="Haque M.S."/>
            <person name="Islam M.S."/>
            <person name="Emdad E.M."/>
            <person name="Islam M.M."/>
            <person name="Ahmed B."/>
            <person name="Halim A."/>
            <person name="Hossen Q.M.M."/>
            <person name="Hossain M.Z."/>
            <person name="Ahmed R."/>
            <person name="Khan M.M."/>
            <person name="Islam R."/>
            <person name="Rashid M.M."/>
            <person name="Khan S.A."/>
            <person name="Rahman M.S."/>
            <person name="Alam M."/>
            <person name="Yahiya A.S."/>
            <person name="Khan M.S."/>
            <person name="Azam M.S."/>
            <person name="Haque T."/>
            <person name="Lashkar M.Z.H."/>
            <person name="Akhand A.I."/>
            <person name="Morshed G."/>
            <person name="Roy S."/>
            <person name="Uddin K.S."/>
            <person name="Rabeya T."/>
            <person name="Hossain A.S."/>
            <person name="Chowdhury A."/>
            <person name="Snigdha A.R."/>
            <person name="Mortoza M.S."/>
            <person name="Matin S.A."/>
            <person name="Hoque S.M.E."/>
            <person name="Islam M.K."/>
            <person name="Roy D.K."/>
            <person name="Haider R."/>
            <person name="Moosa M.M."/>
            <person name="Elias S.M."/>
            <person name="Hasan A.M."/>
            <person name="Jahan S."/>
            <person name="Shafiuddin M."/>
            <person name="Mahmood N."/>
            <person name="Shommy N.S."/>
        </authorList>
    </citation>
    <scope>NUCLEOTIDE SEQUENCE [LARGE SCALE GENOMIC DNA]</scope>
    <source>
        <strain evidence="2">cv. O-4</strain>
    </source>
</reference>
<dbReference type="EMBL" id="AWUE01020880">
    <property type="protein sequence ID" value="OMO64738.1"/>
    <property type="molecule type" value="Genomic_DNA"/>
</dbReference>